<dbReference type="Pfam" id="PF00307">
    <property type="entry name" value="CH"/>
    <property type="match status" value="4"/>
</dbReference>
<organism evidence="6">
    <name type="scientific">Echinostoma caproni</name>
    <dbReference type="NCBI Taxonomy" id="27848"/>
    <lineage>
        <taxon>Eukaryota</taxon>
        <taxon>Metazoa</taxon>
        <taxon>Spiralia</taxon>
        <taxon>Lophotrochozoa</taxon>
        <taxon>Platyhelminthes</taxon>
        <taxon>Trematoda</taxon>
        <taxon>Digenea</taxon>
        <taxon>Plagiorchiida</taxon>
        <taxon>Echinostomata</taxon>
        <taxon>Echinostomatoidea</taxon>
        <taxon>Echinostomatidae</taxon>
        <taxon>Echinostoma</taxon>
    </lineage>
</organism>
<protein>
    <submittedName>
        <fullName evidence="6">Calponin-homology (CH) domain-containing protein</fullName>
    </submittedName>
</protein>
<dbReference type="WBParaSite" id="ECPE_0000877601-mRNA-1">
    <property type="protein sequence ID" value="ECPE_0000877601-mRNA-1"/>
    <property type="gene ID" value="ECPE_0000877601"/>
</dbReference>
<reference evidence="4 5" key="2">
    <citation type="submission" date="2018-11" db="EMBL/GenBank/DDBJ databases">
        <authorList>
            <consortium name="Pathogen Informatics"/>
        </authorList>
    </citation>
    <scope>NUCLEOTIDE SEQUENCE [LARGE SCALE GENOMIC DNA]</scope>
    <source>
        <strain evidence="4 5">Egypt</strain>
    </source>
</reference>
<evidence type="ECO:0000259" key="3">
    <source>
        <dbReference type="PROSITE" id="PS50021"/>
    </source>
</evidence>
<evidence type="ECO:0000256" key="2">
    <source>
        <dbReference type="ARBA" id="ARBA00023203"/>
    </source>
</evidence>
<dbReference type="OrthoDB" id="431378at2759"/>
<reference evidence="6" key="1">
    <citation type="submission" date="2016-06" db="UniProtKB">
        <authorList>
            <consortium name="WormBaseParasite"/>
        </authorList>
    </citation>
    <scope>IDENTIFICATION</scope>
</reference>
<dbReference type="PANTHER" id="PTHR19961">
    <property type="entry name" value="FIMBRIN/PLASTIN"/>
    <property type="match status" value="1"/>
</dbReference>
<dbReference type="GO" id="GO:0051017">
    <property type="term" value="P:actin filament bundle assembly"/>
    <property type="evidence" value="ECO:0007669"/>
    <property type="project" value="InterPro"/>
</dbReference>
<dbReference type="AlphaFoldDB" id="A0A183AP65"/>
<evidence type="ECO:0000313" key="6">
    <source>
        <dbReference type="WBParaSite" id="ECPE_0000877601-mRNA-1"/>
    </source>
</evidence>
<dbReference type="GO" id="GO:0051639">
    <property type="term" value="P:actin filament network formation"/>
    <property type="evidence" value="ECO:0007669"/>
    <property type="project" value="TreeGrafter"/>
</dbReference>
<feature type="domain" description="Calponin-homology (CH)" evidence="3">
    <location>
        <begin position="261"/>
        <end position="373"/>
    </location>
</feature>
<dbReference type="SUPFAM" id="SSF47576">
    <property type="entry name" value="Calponin-homology domain, CH-domain"/>
    <property type="match status" value="1"/>
</dbReference>
<dbReference type="GO" id="GO:0051015">
    <property type="term" value="F:actin filament binding"/>
    <property type="evidence" value="ECO:0007669"/>
    <property type="project" value="InterPro"/>
</dbReference>
<dbReference type="GO" id="GO:0005884">
    <property type="term" value="C:actin filament"/>
    <property type="evidence" value="ECO:0007669"/>
    <property type="project" value="TreeGrafter"/>
</dbReference>
<dbReference type="EMBL" id="UZAN01046413">
    <property type="protein sequence ID" value="VDP84129.1"/>
    <property type="molecule type" value="Genomic_DNA"/>
</dbReference>
<dbReference type="InterPro" id="IPR036872">
    <property type="entry name" value="CH_dom_sf"/>
</dbReference>
<dbReference type="InterPro" id="IPR001715">
    <property type="entry name" value="CH_dom"/>
</dbReference>
<dbReference type="InterPro" id="IPR039959">
    <property type="entry name" value="Fimbrin/Plastin"/>
</dbReference>
<feature type="domain" description="Calponin-homology (CH)" evidence="3">
    <location>
        <begin position="509"/>
        <end position="616"/>
    </location>
</feature>
<evidence type="ECO:0000256" key="1">
    <source>
        <dbReference type="ARBA" id="ARBA00022737"/>
    </source>
</evidence>
<dbReference type="GO" id="GO:0005737">
    <property type="term" value="C:cytoplasm"/>
    <property type="evidence" value="ECO:0007669"/>
    <property type="project" value="TreeGrafter"/>
</dbReference>
<dbReference type="PANTHER" id="PTHR19961:SF18">
    <property type="entry name" value="FI19014P1"/>
    <property type="match status" value="1"/>
</dbReference>
<dbReference type="InterPro" id="IPR001589">
    <property type="entry name" value="Actinin_actin-bd_CS"/>
</dbReference>
<keyword evidence="1" id="KW-0677">Repeat</keyword>
<keyword evidence="5" id="KW-1185">Reference proteome</keyword>
<feature type="domain" description="Calponin-homology (CH)" evidence="3">
    <location>
        <begin position="387"/>
        <end position="495"/>
    </location>
</feature>
<dbReference type="GO" id="GO:0032432">
    <property type="term" value="C:actin filament bundle"/>
    <property type="evidence" value="ECO:0007669"/>
    <property type="project" value="TreeGrafter"/>
</dbReference>
<feature type="domain" description="Calponin-homology (CH)" evidence="3">
    <location>
        <begin position="113"/>
        <end position="233"/>
    </location>
</feature>
<dbReference type="PROSITE" id="PS50021">
    <property type="entry name" value="CH"/>
    <property type="match status" value="4"/>
</dbReference>
<keyword evidence="2" id="KW-0009">Actin-binding</keyword>
<dbReference type="SMART" id="SM00033">
    <property type="entry name" value="CH"/>
    <property type="match status" value="4"/>
</dbReference>
<accession>A0A183AP65</accession>
<sequence>MTDLDDNQLTHEQYEELCKHYTYLSESHCLSWVHLQPALELLGVHLAGHEFRELTGTPQQWITVEEFADLYARARDLKDNTKLIRKALLLKSVKDVRAFTENRDSDTRHSVSKAEERGFTVWINRRLAADSDLTPDILPIDPQVDGQLYDRCKNGVLLCKLINVASPNTIDERSINKGPMLKHVFNVNENLTLAINSAAAIGCCVVNIGPDDIEKKKRHIVLGLIWQLIRKGLVDTITLKHHSELICLLQDGESPEDLLRLKPEELLIRWVNYHMMRAGVGRRMTNYNRDLQDSEIYAVLLDQIAPIEKRNKMKSPGEILSSRSEQQRASNVLGNAEVLNARCFLAPDDIYMADESRDRLHLAFLATLFNMYPALDAQGDWVIEGETLEERTYRNWMNSLGVRPFVSFLDIDLSNGIVLLQLIDIIQPGTVDWSQVVQKFDPMKRLFQEQGNCNMVVSCARSINIRFVNVSGEDIRERHKKLILGVCFQLMHAYTYKLLHEAAGGNLMPRDDKEVLEWANEELTEAKARNITGFRDPAFATGVPILQLLEQIKPGSTNREVWVESTNDDFSLCTYAISCCRKAGARIYALPEHLRDLNGKMIQTILVCLQALHYSIRRKAEQARTKQKKTRLPWLRIATADESDGESTMD</sequence>
<gene>
    <name evidence="4" type="ORF">ECPE_LOCUS8750</name>
</gene>
<evidence type="ECO:0000313" key="4">
    <source>
        <dbReference type="EMBL" id="VDP84129.1"/>
    </source>
</evidence>
<dbReference type="Proteomes" id="UP000272942">
    <property type="component" value="Unassembled WGS sequence"/>
</dbReference>
<evidence type="ECO:0000313" key="5">
    <source>
        <dbReference type="Proteomes" id="UP000272942"/>
    </source>
</evidence>
<name>A0A183AP65_9TREM</name>
<dbReference type="PROSITE" id="PS00019">
    <property type="entry name" value="ACTININ_1"/>
    <property type="match status" value="1"/>
</dbReference>
<proteinExistence type="predicted"/>
<dbReference type="Gene3D" id="1.10.418.10">
    <property type="entry name" value="Calponin-like domain"/>
    <property type="match status" value="4"/>
</dbReference>